<dbReference type="RefSeq" id="WP_194811799.1">
    <property type="nucleotide sequence ID" value="NZ_CP063056.1"/>
</dbReference>
<gene>
    <name evidence="1" type="ORF">IHV77_09940</name>
</gene>
<name>A0ABX6UWK3_9PAST</name>
<protein>
    <submittedName>
        <fullName evidence="1">Uncharacterized protein</fullName>
    </submittedName>
</protein>
<keyword evidence="2" id="KW-1185">Reference proteome</keyword>
<sequence>MNFPELPKFDVPLFDGRCIYLCRSKDEWVNAHQFFGITAEKLDRKGAANTFQSLSGQQDIHLLGVFDGQSSTLAHEAAHIIFDICHLVGIDVETSKANETFCYLLDSVMRFAEPYIKKPAEIK</sequence>
<dbReference type="Proteomes" id="UP000663069">
    <property type="component" value="Chromosome"/>
</dbReference>
<reference evidence="1 2" key="1">
    <citation type="submission" date="2020-10" db="EMBL/GenBank/DDBJ databases">
        <title>Genome Sequencing of Rodentibacter spp. strain DSM111151.</title>
        <authorList>
            <person name="Benga L."/>
            <person name="Lautwein T."/>
        </authorList>
    </citation>
    <scope>NUCLEOTIDE SEQUENCE [LARGE SCALE GENOMIC DNA]</scope>
    <source>
        <strain evidence="1 2">DSM 111151</strain>
    </source>
</reference>
<proteinExistence type="predicted"/>
<evidence type="ECO:0000313" key="1">
    <source>
        <dbReference type="EMBL" id="QPB42217.1"/>
    </source>
</evidence>
<organism evidence="1 2">
    <name type="scientific">Rodentibacter haemolyticus</name>
    <dbReference type="NCBI Taxonomy" id="2778911"/>
    <lineage>
        <taxon>Bacteria</taxon>
        <taxon>Pseudomonadati</taxon>
        <taxon>Pseudomonadota</taxon>
        <taxon>Gammaproteobacteria</taxon>
        <taxon>Pasteurellales</taxon>
        <taxon>Pasteurellaceae</taxon>
        <taxon>Rodentibacter</taxon>
    </lineage>
</organism>
<dbReference type="EMBL" id="CP063056">
    <property type="protein sequence ID" value="QPB42217.1"/>
    <property type="molecule type" value="Genomic_DNA"/>
</dbReference>
<evidence type="ECO:0000313" key="2">
    <source>
        <dbReference type="Proteomes" id="UP000663069"/>
    </source>
</evidence>
<accession>A0ABX6UWK3</accession>